<proteinExistence type="predicted"/>
<dbReference type="SUPFAM" id="SSF52540">
    <property type="entry name" value="P-loop containing nucleoside triphosphate hydrolases"/>
    <property type="match status" value="1"/>
</dbReference>
<dbReference type="InterPro" id="IPR006935">
    <property type="entry name" value="Helicase/UvrB_N"/>
</dbReference>
<name>A0A2N1PNZ2_9BACT</name>
<evidence type="ECO:0000259" key="1">
    <source>
        <dbReference type="PROSITE" id="PS51192"/>
    </source>
</evidence>
<dbReference type="InterPro" id="IPR001650">
    <property type="entry name" value="Helicase_C-like"/>
</dbReference>
<dbReference type="PROSITE" id="PS51194">
    <property type="entry name" value="HELICASE_CTER"/>
    <property type="match status" value="1"/>
</dbReference>
<dbReference type="Gene3D" id="3.40.50.300">
    <property type="entry name" value="P-loop containing nucleotide triphosphate hydrolases"/>
    <property type="match status" value="2"/>
</dbReference>
<comment type="caution">
    <text evidence="3">The sequence shown here is derived from an EMBL/GenBank/DDBJ whole genome shotgun (WGS) entry which is preliminary data.</text>
</comment>
<dbReference type="AlphaFoldDB" id="A0A2N1PNZ2"/>
<dbReference type="PANTHER" id="PTHR47396:SF1">
    <property type="entry name" value="ATP-DEPENDENT HELICASE IRC3-RELATED"/>
    <property type="match status" value="1"/>
</dbReference>
<dbReference type="EMBL" id="PGXC01000009">
    <property type="protein sequence ID" value="PKK89992.1"/>
    <property type="molecule type" value="Genomic_DNA"/>
</dbReference>
<dbReference type="SMART" id="SM00487">
    <property type="entry name" value="DEXDc"/>
    <property type="match status" value="1"/>
</dbReference>
<evidence type="ECO:0008006" key="5">
    <source>
        <dbReference type="Google" id="ProtNLM"/>
    </source>
</evidence>
<evidence type="ECO:0000313" key="4">
    <source>
        <dbReference type="Proteomes" id="UP000233256"/>
    </source>
</evidence>
<dbReference type="Pfam" id="PF00271">
    <property type="entry name" value="Helicase_C"/>
    <property type="match status" value="1"/>
</dbReference>
<dbReference type="Pfam" id="PF04851">
    <property type="entry name" value="ResIII"/>
    <property type="match status" value="1"/>
</dbReference>
<evidence type="ECO:0000259" key="2">
    <source>
        <dbReference type="PROSITE" id="PS51194"/>
    </source>
</evidence>
<dbReference type="InterPro" id="IPR014001">
    <property type="entry name" value="Helicase_ATP-bd"/>
</dbReference>
<dbReference type="GO" id="GO:0016787">
    <property type="term" value="F:hydrolase activity"/>
    <property type="evidence" value="ECO:0007669"/>
    <property type="project" value="InterPro"/>
</dbReference>
<dbReference type="InterPro" id="IPR050742">
    <property type="entry name" value="Helicase_Restrict-Modif_Enz"/>
</dbReference>
<dbReference type="Proteomes" id="UP000233256">
    <property type="component" value="Unassembled WGS sequence"/>
</dbReference>
<protein>
    <recommendedName>
        <fullName evidence="5">Restriction endonuclease subunit R</fullName>
    </recommendedName>
</protein>
<sequence>MNVPESIDLITDASDVTGRGAVPITLGPALDIPRDHVTEEMMSFFQDKLILPNLEYIIKRSMGFSSRGLSRQFNLIRNPAGRVRLPRGFLGQLLDWMTHRGINWNLIDNRPFQNCSSEGNPLFPVFSGNLKDFQREAVESLLEIDGGVLVAPPGSGKTVMGLALVAARGVPTLILTHRRELLNQWIQRAETFLSLDRKSIGILCGPRRRVGRHITIGMLQTLSRMSIGKSASALDPGTFGCIIVDECHHLPAKTFRKVLERLNPRFTVGLTATPQRKYKDEKMIFLHLGPIVHTITEVQSGSLASELCGSASEDSDPLALSDESVQPATADLKVPRADAKIILGRTSFRSSRAYRRCCESLYSEMTGDFSRNSEILRAVMGELEQNRRVLVLTERKSHVQILAQMLRQKVKSLTQESMIMDLTGDDPLEKRRIIMERLRSDNFNALIATGQLFGEGMDLFTLQTLVVAFPFTFRGKMIQYVGRISRYPGERRIFDFDDPFSPSLHRMFLQRRRHYRKMEAFTIVNG</sequence>
<gene>
    <name evidence="3" type="ORF">CVV64_11740</name>
</gene>
<feature type="domain" description="Helicase C-terminal" evidence="2">
    <location>
        <begin position="375"/>
        <end position="524"/>
    </location>
</feature>
<dbReference type="PANTHER" id="PTHR47396">
    <property type="entry name" value="TYPE I RESTRICTION ENZYME ECOKI R PROTEIN"/>
    <property type="match status" value="1"/>
</dbReference>
<accession>A0A2N1PNZ2</accession>
<evidence type="ECO:0000313" key="3">
    <source>
        <dbReference type="EMBL" id="PKK89992.1"/>
    </source>
</evidence>
<dbReference type="CDD" id="cd18785">
    <property type="entry name" value="SF2_C"/>
    <property type="match status" value="1"/>
</dbReference>
<dbReference type="GO" id="GO:0003677">
    <property type="term" value="F:DNA binding"/>
    <property type="evidence" value="ECO:0007669"/>
    <property type="project" value="InterPro"/>
</dbReference>
<dbReference type="GO" id="GO:0005829">
    <property type="term" value="C:cytosol"/>
    <property type="evidence" value="ECO:0007669"/>
    <property type="project" value="TreeGrafter"/>
</dbReference>
<organism evidence="3 4">
    <name type="scientific">Candidatus Wallbacteria bacterium HGW-Wallbacteria-1</name>
    <dbReference type="NCBI Taxonomy" id="2013854"/>
    <lineage>
        <taxon>Bacteria</taxon>
        <taxon>Candidatus Walliibacteriota</taxon>
    </lineage>
</organism>
<dbReference type="PROSITE" id="PS51192">
    <property type="entry name" value="HELICASE_ATP_BIND_1"/>
    <property type="match status" value="1"/>
</dbReference>
<dbReference type="InterPro" id="IPR027417">
    <property type="entry name" value="P-loop_NTPase"/>
</dbReference>
<dbReference type="GO" id="GO:0005524">
    <property type="term" value="F:ATP binding"/>
    <property type="evidence" value="ECO:0007669"/>
    <property type="project" value="InterPro"/>
</dbReference>
<reference evidence="3 4" key="1">
    <citation type="journal article" date="2017" name="ISME J.">
        <title>Potential for microbial H2 and metal transformations associated with novel bacteria and archaea in deep terrestrial subsurface sediments.</title>
        <authorList>
            <person name="Hernsdorf A.W."/>
            <person name="Amano Y."/>
            <person name="Miyakawa K."/>
            <person name="Ise K."/>
            <person name="Suzuki Y."/>
            <person name="Anantharaman K."/>
            <person name="Probst A."/>
            <person name="Burstein D."/>
            <person name="Thomas B.C."/>
            <person name="Banfield J.F."/>
        </authorList>
    </citation>
    <scope>NUCLEOTIDE SEQUENCE [LARGE SCALE GENOMIC DNA]</scope>
    <source>
        <strain evidence="3">HGW-Wallbacteria-1</strain>
    </source>
</reference>
<feature type="domain" description="Helicase ATP-binding" evidence="1">
    <location>
        <begin position="138"/>
        <end position="292"/>
    </location>
</feature>
<dbReference type="CDD" id="cd17926">
    <property type="entry name" value="DEXHc_RE"/>
    <property type="match status" value="1"/>
</dbReference>